<dbReference type="Gene3D" id="3.30.200.20">
    <property type="entry name" value="Phosphorylase Kinase, domain 1"/>
    <property type="match status" value="1"/>
</dbReference>
<comment type="catalytic activity">
    <reaction evidence="8">
        <text>L-seryl-[protein] + ATP = O-phospho-L-seryl-[protein] + ADP + H(+)</text>
        <dbReference type="Rhea" id="RHEA:17989"/>
        <dbReference type="Rhea" id="RHEA-COMP:9863"/>
        <dbReference type="Rhea" id="RHEA-COMP:11604"/>
        <dbReference type="ChEBI" id="CHEBI:15378"/>
        <dbReference type="ChEBI" id="CHEBI:29999"/>
        <dbReference type="ChEBI" id="CHEBI:30616"/>
        <dbReference type="ChEBI" id="CHEBI:83421"/>
        <dbReference type="ChEBI" id="CHEBI:456216"/>
        <dbReference type="EC" id="2.7.11.1"/>
    </reaction>
</comment>
<evidence type="ECO:0000256" key="10">
    <source>
        <dbReference type="SAM" id="MobiDB-lite"/>
    </source>
</evidence>
<dbReference type="FunFam" id="1.10.510.10:FF:000571">
    <property type="entry name" value="Maternal embryonic leucine zipper kinase"/>
    <property type="match status" value="1"/>
</dbReference>
<dbReference type="InterPro" id="IPR000719">
    <property type="entry name" value="Prot_kinase_dom"/>
</dbReference>
<dbReference type="PANTHER" id="PTHR43895">
    <property type="entry name" value="CALCIUM/CALMODULIN-DEPENDENT PROTEIN KINASE KINASE-RELATED"/>
    <property type="match status" value="1"/>
</dbReference>
<dbReference type="GO" id="GO:0005737">
    <property type="term" value="C:cytoplasm"/>
    <property type="evidence" value="ECO:0007669"/>
    <property type="project" value="TreeGrafter"/>
</dbReference>
<evidence type="ECO:0000256" key="8">
    <source>
        <dbReference type="ARBA" id="ARBA00048679"/>
    </source>
</evidence>
<proteinExistence type="predicted"/>
<dbReference type="Pfam" id="PF00069">
    <property type="entry name" value="Pkinase"/>
    <property type="match status" value="1"/>
</dbReference>
<dbReference type="GO" id="GO:0005634">
    <property type="term" value="C:nucleus"/>
    <property type="evidence" value="ECO:0007669"/>
    <property type="project" value="TreeGrafter"/>
</dbReference>
<dbReference type="GO" id="GO:0007095">
    <property type="term" value="P:mitotic G2 DNA damage checkpoint signaling"/>
    <property type="evidence" value="ECO:0007669"/>
    <property type="project" value="TreeGrafter"/>
</dbReference>
<evidence type="ECO:0000256" key="2">
    <source>
        <dbReference type="ARBA" id="ARBA00022527"/>
    </source>
</evidence>
<dbReference type="Gene3D" id="1.10.510.10">
    <property type="entry name" value="Transferase(Phosphotransferase) domain 1"/>
    <property type="match status" value="1"/>
</dbReference>
<dbReference type="PANTHER" id="PTHR43895:SF32">
    <property type="entry name" value="SERINE_THREONINE-PROTEIN KINASE CHK1"/>
    <property type="match status" value="1"/>
</dbReference>
<evidence type="ECO:0000259" key="11">
    <source>
        <dbReference type="PROSITE" id="PS50011"/>
    </source>
</evidence>
<evidence type="ECO:0000313" key="12">
    <source>
        <dbReference type="EMBL" id="SPO42260.1"/>
    </source>
</evidence>
<dbReference type="GO" id="GO:0035861">
    <property type="term" value="C:site of double-strand break"/>
    <property type="evidence" value="ECO:0007669"/>
    <property type="project" value="TreeGrafter"/>
</dbReference>
<dbReference type="InterPro" id="IPR017441">
    <property type="entry name" value="Protein_kinase_ATP_BS"/>
</dbReference>
<keyword evidence="3" id="KW-0808">Transferase</keyword>
<organism evidence="12 13">
    <name type="scientific">Pseudozyma flocculosa</name>
    <dbReference type="NCBI Taxonomy" id="84751"/>
    <lineage>
        <taxon>Eukaryota</taxon>
        <taxon>Fungi</taxon>
        <taxon>Dikarya</taxon>
        <taxon>Basidiomycota</taxon>
        <taxon>Ustilaginomycotina</taxon>
        <taxon>Ustilaginomycetes</taxon>
        <taxon>Ustilaginales</taxon>
        <taxon>Ustilaginaceae</taxon>
        <taxon>Pseudozyma</taxon>
    </lineage>
</organism>
<keyword evidence="6 9" id="KW-0067">ATP-binding</keyword>
<dbReference type="GO" id="GO:0005524">
    <property type="term" value="F:ATP binding"/>
    <property type="evidence" value="ECO:0007669"/>
    <property type="project" value="UniProtKB-UniRule"/>
</dbReference>
<dbReference type="Proteomes" id="UP000323386">
    <property type="component" value="Unassembled WGS sequence"/>
</dbReference>
<feature type="region of interest" description="Disordered" evidence="10">
    <location>
        <begin position="556"/>
        <end position="577"/>
    </location>
</feature>
<name>A0A5C3FDB4_9BASI</name>
<comment type="catalytic activity">
    <reaction evidence="7">
        <text>L-threonyl-[protein] + ATP = O-phospho-L-threonyl-[protein] + ADP + H(+)</text>
        <dbReference type="Rhea" id="RHEA:46608"/>
        <dbReference type="Rhea" id="RHEA-COMP:11060"/>
        <dbReference type="Rhea" id="RHEA-COMP:11605"/>
        <dbReference type="ChEBI" id="CHEBI:15378"/>
        <dbReference type="ChEBI" id="CHEBI:30013"/>
        <dbReference type="ChEBI" id="CHEBI:30616"/>
        <dbReference type="ChEBI" id="CHEBI:61977"/>
        <dbReference type="ChEBI" id="CHEBI:456216"/>
        <dbReference type="EC" id="2.7.11.1"/>
    </reaction>
</comment>
<evidence type="ECO:0000256" key="5">
    <source>
        <dbReference type="ARBA" id="ARBA00022777"/>
    </source>
</evidence>
<evidence type="ECO:0000256" key="7">
    <source>
        <dbReference type="ARBA" id="ARBA00047899"/>
    </source>
</evidence>
<keyword evidence="5 12" id="KW-0418">Kinase</keyword>
<dbReference type="PROSITE" id="PS00108">
    <property type="entry name" value="PROTEIN_KINASE_ST"/>
    <property type="match status" value="1"/>
</dbReference>
<keyword evidence="13" id="KW-1185">Reference proteome</keyword>
<feature type="domain" description="Protein kinase" evidence="11">
    <location>
        <begin position="18"/>
        <end position="328"/>
    </location>
</feature>
<dbReference type="EC" id="2.7.11.1" evidence="1"/>
<reference evidence="12 13" key="1">
    <citation type="submission" date="2018-03" db="EMBL/GenBank/DDBJ databases">
        <authorList>
            <person name="Guldener U."/>
        </authorList>
    </citation>
    <scope>NUCLEOTIDE SEQUENCE [LARGE SCALE GENOMIC DNA]</scope>
    <source>
        <strain evidence="12 13">DAOM196992</strain>
    </source>
</reference>
<feature type="compositionally biased region" description="Basic and acidic residues" evidence="10">
    <location>
        <begin position="556"/>
        <end position="567"/>
    </location>
</feature>
<keyword evidence="4 9" id="KW-0547">Nucleotide-binding</keyword>
<evidence type="ECO:0000256" key="9">
    <source>
        <dbReference type="PROSITE-ProRule" id="PRU10141"/>
    </source>
</evidence>
<keyword evidence="2" id="KW-0723">Serine/threonine-protein kinase</keyword>
<feature type="region of interest" description="Disordered" evidence="10">
    <location>
        <begin position="407"/>
        <end position="440"/>
    </location>
</feature>
<dbReference type="OrthoDB" id="539158at2759"/>
<dbReference type="SMART" id="SM00220">
    <property type="entry name" value="S_TKc"/>
    <property type="match status" value="1"/>
</dbReference>
<sequence length="667" mass="72224">MPIPISSTGQSYPTVLDYRIVQLIGGGGFSKVFRAVNPRSKSHPVAAIKVISYAPGRSNKIPIDRRALQKEVQVHSILKHANVLEFLGAVERGLAKNGQGATEKGILMGDAVATTQESKQAMDKERERKQNGEVREENYVPGLYMVLELGAGGDLFDKIAPDYGVEEDLAHFYFLQLMAGLEYIHSQGVAHRDIKPENMLLDAEGNLKIADFGLCSVYKYKGKEREMNGACGSLPYIAPEMNGKPYKGEPVDVWSSGVVLFALLVGSTPWDEPTSRSPEYCAYRSGELFQYDPWTRIPADALSLLKKMMNPYPEKRISFERIKRHRWYMRRNDLITQKGRCNDPVNLAEKLLQGLAVSGDISIDITGGVGVGGAMIARVDLHTDGKRAEIPENVSLTQPEAIQKSSLGFGAGGARDAPLQLPSSTALPSLAGGGGDDAGRRLAMSQQISNRRLEFPGSTGQPGSSGGVPEASQFTQALNHFTQFDSLATGGTHARFSPHLTRFFSTADAATITTLVAEMLDMLAVQKSVEPMGEAEEIEEAYTFMVHGDTGDVRMKESGGGDKDKARAASPGSAAVGGKVKIGTRGARIRLGTMDKRKCPLRGDVRIEVLGGGGGGGSGERHEDGGASRTAQCLVIMRRSKGDPLEWRRLFREICKQPAIRETIVST</sequence>
<gene>
    <name evidence="12" type="ORF">PSFLO_07743</name>
</gene>
<dbReference type="SUPFAM" id="SSF56112">
    <property type="entry name" value="Protein kinase-like (PK-like)"/>
    <property type="match status" value="1"/>
</dbReference>
<dbReference type="PROSITE" id="PS50011">
    <property type="entry name" value="PROTEIN_KINASE_DOM"/>
    <property type="match status" value="1"/>
</dbReference>
<evidence type="ECO:0000256" key="4">
    <source>
        <dbReference type="ARBA" id="ARBA00022741"/>
    </source>
</evidence>
<protein>
    <recommendedName>
        <fullName evidence="1">non-specific serine/threonine protein kinase</fullName>
        <ecNumber evidence="1">2.7.11.1</ecNumber>
    </recommendedName>
</protein>
<dbReference type="InterPro" id="IPR011009">
    <property type="entry name" value="Kinase-like_dom_sf"/>
</dbReference>
<dbReference type="PROSITE" id="PS00107">
    <property type="entry name" value="PROTEIN_KINASE_ATP"/>
    <property type="match status" value="1"/>
</dbReference>
<dbReference type="GO" id="GO:0004674">
    <property type="term" value="F:protein serine/threonine kinase activity"/>
    <property type="evidence" value="ECO:0007669"/>
    <property type="project" value="UniProtKB-KW"/>
</dbReference>
<feature type="region of interest" description="Disordered" evidence="10">
    <location>
        <begin position="452"/>
        <end position="471"/>
    </location>
</feature>
<evidence type="ECO:0000313" key="13">
    <source>
        <dbReference type="Proteomes" id="UP000323386"/>
    </source>
</evidence>
<evidence type="ECO:0000256" key="3">
    <source>
        <dbReference type="ARBA" id="ARBA00022679"/>
    </source>
</evidence>
<evidence type="ECO:0000256" key="6">
    <source>
        <dbReference type="ARBA" id="ARBA00022840"/>
    </source>
</evidence>
<dbReference type="InterPro" id="IPR008271">
    <property type="entry name" value="Ser/Thr_kinase_AS"/>
</dbReference>
<dbReference type="AlphaFoldDB" id="A0A5C3FDB4"/>
<dbReference type="EMBL" id="OOIP01000060">
    <property type="protein sequence ID" value="SPO42260.1"/>
    <property type="molecule type" value="Genomic_DNA"/>
</dbReference>
<accession>A0A5C3FDB4</accession>
<evidence type="ECO:0000256" key="1">
    <source>
        <dbReference type="ARBA" id="ARBA00012513"/>
    </source>
</evidence>
<feature type="binding site" evidence="9">
    <location>
        <position position="49"/>
    </location>
    <ligand>
        <name>ATP</name>
        <dbReference type="ChEBI" id="CHEBI:30616"/>
    </ligand>
</feature>